<keyword evidence="2" id="KW-1185">Reference proteome</keyword>
<name>A0ACB9S931_9MYRT</name>
<gene>
    <name evidence="1" type="ORF">MLD38_000329</name>
</gene>
<accession>A0ACB9S931</accession>
<protein>
    <submittedName>
        <fullName evidence="1">Uncharacterized protein</fullName>
    </submittedName>
</protein>
<organism evidence="1 2">
    <name type="scientific">Melastoma candidum</name>
    <dbReference type="NCBI Taxonomy" id="119954"/>
    <lineage>
        <taxon>Eukaryota</taxon>
        <taxon>Viridiplantae</taxon>
        <taxon>Streptophyta</taxon>
        <taxon>Embryophyta</taxon>
        <taxon>Tracheophyta</taxon>
        <taxon>Spermatophyta</taxon>
        <taxon>Magnoliopsida</taxon>
        <taxon>eudicotyledons</taxon>
        <taxon>Gunneridae</taxon>
        <taxon>Pentapetalae</taxon>
        <taxon>rosids</taxon>
        <taxon>malvids</taxon>
        <taxon>Myrtales</taxon>
        <taxon>Melastomataceae</taxon>
        <taxon>Melastomatoideae</taxon>
        <taxon>Melastomateae</taxon>
        <taxon>Melastoma</taxon>
    </lineage>
</organism>
<proteinExistence type="predicted"/>
<dbReference type="EMBL" id="CM042880">
    <property type="protein sequence ID" value="KAI4387946.1"/>
    <property type="molecule type" value="Genomic_DNA"/>
</dbReference>
<dbReference type="Proteomes" id="UP001057402">
    <property type="component" value="Chromosome 1"/>
</dbReference>
<sequence>MTLVTPPFLFLLLLLRAVSSLLPPDQIAILTNVSHLLNSTSSDPSSQPNPCLWPVVQCSPSFSSVLSISLSGFSLPPSSQHLLFPLLCRIDSLQSLDLSDNRLSSIPPGFFSACGVLSGLKLVDFSRNVLEGNLPDFAGFPALESLDLSFNLLDGRVGTQLDGLGHLKSLNLSANNFTGSVPVNLGKSLLLEDLQLSMNNFGGVIPAEIANFSSLTLVDLSYNSLTGNIPNWLGQLQYLRTLVLSANKLSGGIPAALSNISSLSRFSANQNYLDGTIPSGLTARLRSLDLSYNGLSGVLPSSLLSPLNLQYVDLSVNQLEGQIPEDISPNMLRLRLGSNLLRGVIPFAQLETLQKLTYLELDNNSLTGPIPPVLGNCQSLALLNLADNQLSGPLPPQLGNLSHLQVLKLQQNSISGGFPEEVTRLTTLMQLNISWNQLSGPIPSSISKLRNLTTLHLQNNNLNGSIPDSIGAMGALMELQLGKNLLSGNVPTLPQSLQIVLNLSNNHFEGPIPSSLSHLVNLEVLDLSDNQFSGQVPDFLLGLSALTRIILSNNQLSGVIPNFKEQVVVDYLGNKDLRGPSPSPPSSAKKKPVAVVVLIVLSSAALAVTVALLVVAAVSRRFYRINDEQLSSQENLPLPQVVESNLFTANGIHRSSIDFTKAMEAVADPANIVLKTRFSVYYKVTMPSGASYYVKKLDWSDKIYQLGRHDKFGQELEVLGRLNNSNIMTPLGYVLTIHSAYLFYDYPEKGTLADVLHGSDQLDWASRFSIAVGVAHGLAFLHDCSSGPILLLDLSSRTVLLRSLKEPQVGDIELCKVIDPSRSTGSLSTVAGSVGYIPPEYAYTMRITKAGNIYSFGVILLELITGKPSVSDGNELAKWVLTNSSEKDKWDHVLDYRVSRASQVVRSQMVAVLKIALACVSTTPDARPKMRSVLWMLLNAR</sequence>
<evidence type="ECO:0000313" key="2">
    <source>
        <dbReference type="Proteomes" id="UP001057402"/>
    </source>
</evidence>
<comment type="caution">
    <text evidence="1">The sequence shown here is derived from an EMBL/GenBank/DDBJ whole genome shotgun (WGS) entry which is preliminary data.</text>
</comment>
<evidence type="ECO:0000313" key="1">
    <source>
        <dbReference type="EMBL" id="KAI4387946.1"/>
    </source>
</evidence>
<reference evidence="2" key="1">
    <citation type="journal article" date="2023" name="Front. Plant Sci.">
        <title>Chromosomal-level genome assembly of Melastoma candidum provides insights into trichome evolution.</title>
        <authorList>
            <person name="Zhong Y."/>
            <person name="Wu W."/>
            <person name="Sun C."/>
            <person name="Zou P."/>
            <person name="Liu Y."/>
            <person name="Dai S."/>
            <person name="Zhou R."/>
        </authorList>
    </citation>
    <scope>NUCLEOTIDE SEQUENCE [LARGE SCALE GENOMIC DNA]</scope>
</reference>